<feature type="transmembrane region" description="Helical" evidence="9">
    <location>
        <begin position="270"/>
        <end position="291"/>
    </location>
</feature>
<feature type="transmembrane region" description="Helical" evidence="9">
    <location>
        <begin position="161"/>
        <end position="180"/>
    </location>
</feature>
<evidence type="ECO:0000256" key="10">
    <source>
        <dbReference type="RuleBase" id="RU365097"/>
    </source>
</evidence>
<feature type="transmembrane region" description="Helical" evidence="9">
    <location>
        <begin position="81"/>
        <end position="108"/>
    </location>
</feature>
<dbReference type="InterPro" id="IPR006469">
    <property type="entry name" value="NifC_ABC_porter"/>
</dbReference>
<reference evidence="13" key="1">
    <citation type="submission" date="2021-02" db="EMBL/GenBank/DDBJ databases">
        <title>Sequencing the genomes of 1000 actinobacteria strains.</title>
        <authorList>
            <person name="Klenk H.-P."/>
        </authorList>
    </citation>
    <scope>NUCLEOTIDE SEQUENCE</scope>
    <source>
        <strain evidence="13">DSM 22850</strain>
    </source>
</reference>
<evidence type="ECO:0000256" key="1">
    <source>
        <dbReference type="ARBA" id="ARBA00004651"/>
    </source>
</evidence>
<name>A0A940PN54_9MICO</name>
<keyword evidence="3 9" id="KW-0813">Transport</keyword>
<proteinExistence type="inferred from homology"/>
<dbReference type="NCBIfam" id="TIGR01581">
    <property type="entry name" value="Mo_ABC_porter"/>
    <property type="match status" value="1"/>
</dbReference>
<keyword evidence="6 9" id="KW-0812">Transmembrane</keyword>
<dbReference type="InterPro" id="IPR000515">
    <property type="entry name" value="MetI-like"/>
</dbReference>
<dbReference type="CDD" id="cd06261">
    <property type="entry name" value="TM_PBP2"/>
    <property type="match status" value="1"/>
</dbReference>
<comment type="function">
    <text evidence="10">Part of the binding-protein-dependent transport system for molybdenum; probably responsible for the translocation of the substrate across the membrane.</text>
</comment>
<evidence type="ECO:0000256" key="9">
    <source>
        <dbReference type="RuleBase" id="RU363032"/>
    </source>
</evidence>
<dbReference type="PANTHER" id="PTHR30183:SF3">
    <property type="entry name" value="MOLYBDENUM TRANSPORT SYSTEM PERMEASE PROTEIN MODB"/>
    <property type="match status" value="1"/>
</dbReference>
<dbReference type="GO" id="GO:0005886">
    <property type="term" value="C:plasma membrane"/>
    <property type="evidence" value="ECO:0007669"/>
    <property type="project" value="UniProtKB-SubCell"/>
</dbReference>
<dbReference type="AlphaFoldDB" id="A0A940PN54"/>
<feature type="transmembrane region" description="Helical" evidence="9">
    <location>
        <begin position="40"/>
        <end position="61"/>
    </location>
</feature>
<dbReference type="Proteomes" id="UP000675163">
    <property type="component" value="Unassembled WGS sequence"/>
</dbReference>
<evidence type="ECO:0000313" key="13">
    <source>
        <dbReference type="EMBL" id="MBP1326140.1"/>
    </source>
</evidence>
<dbReference type="EMBL" id="JAFIDA010000001">
    <property type="protein sequence ID" value="MBP1326140.1"/>
    <property type="molecule type" value="Genomic_DNA"/>
</dbReference>
<evidence type="ECO:0000256" key="4">
    <source>
        <dbReference type="ARBA" id="ARBA00022475"/>
    </source>
</evidence>
<dbReference type="GO" id="GO:0015098">
    <property type="term" value="F:molybdate ion transmembrane transporter activity"/>
    <property type="evidence" value="ECO:0007669"/>
    <property type="project" value="UniProtKB-UniRule"/>
</dbReference>
<keyword evidence="4 10" id="KW-1003">Cell membrane</keyword>
<keyword evidence="5 10" id="KW-0500">Molybdenum</keyword>
<feature type="domain" description="ABC transmembrane type-1" evidence="12">
    <location>
        <begin position="82"/>
        <end position="288"/>
    </location>
</feature>
<evidence type="ECO:0000313" key="14">
    <source>
        <dbReference type="Proteomes" id="UP000675163"/>
    </source>
</evidence>
<comment type="similarity">
    <text evidence="2 10">Belongs to the binding-protein-dependent transport system permease family. CysTW subfamily.</text>
</comment>
<evidence type="ECO:0000259" key="12">
    <source>
        <dbReference type="PROSITE" id="PS50928"/>
    </source>
</evidence>
<dbReference type="Pfam" id="PF00528">
    <property type="entry name" value="BPD_transp_1"/>
    <property type="match status" value="1"/>
</dbReference>
<dbReference type="RefSeq" id="WP_245189897.1">
    <property type="nucleotide sequence ID" value="NZ_JAFIDA010000001.1"/>
</dbReference>
<feature type="transmembrane region" description="Helical" evidence="9">
    <location>
        <begin position="120"/>
        <end position="141"/>
    </location>
</feature>
<keyword evidence="7 9" id="KW-1133">Transmembrane helix</keyword>
<accession>A0A940PN54</accession>
<dbReference type="InterPro" id="IPR035906">
    <property type="entry name" value="MetI-like_sf"/>
</dbReference>
<evidence type="ECO:0000256" key="7">
    <source>
        <dbReference type="ARBA" id="ARBA00022989"/>
    </source>
</evidence>
<dbReference type="Gene3D" id="1.10.3720.10">
    <property type="entry name" value="MetI-like"/>
    <property type="match status" value="1"/>
</dbReference>
<dbReference type="NCBIfam" id="TIGR02141">
    <property type="entry name" value="modB_ABC"/>
    <property type="match status" value="1"/>
</dbReference>
<dbReference type="PROSITE" id="PS50928">
    <property type="entry name" value="ABC_TM1"/>
    <property type="match status" value="1"/>
</dbReference>
<organism evidence="13 14">
    <name type="scientific">Leucobacter exalbidus</name>
    <dbReference type="NCBI Taxonomy" id="662960"/>
    <lineage>
        <taxon>Bacteria</taxon>
        <taxon>Bacillati</taxon>
        <taxon>Actinomycetota</taxon>
        <taxon>Actinomycetes</taxon>
        <taxon>Micrococcales</taxon>
        <taxon>Microbacteriaceae</taxon>
        <taxon>Leucobacter</taxon>
    </lineage>
</organism>
<keyword evidence="8 9" id="KW-0472">Membrane</keyword>
<protein>
    <recommendedName>
        <fullName evidence="10">Molybdenum transport system permease</fullName>
    </recommendedName>
</protein>
<dbReference type="SUPFAM" id="SSF161098">
    <property type="entry name" value="MetI-like"/>
    <property type="match status" value="1"/>
</dbReference>
<keyword evidence="14" id="KW-1185">Reference proteome</keyword>
<comment type="subcellular location">
    <subcellularLocation>
        <location evidence="1 9">Cell membrane</location>
        <topology evidence="1 9">Multi-pass membrane protein</topology>
    </subcellularLocation>
</comment>
<evidence type="ECO:0000256" key="5">
    <source>
        <dbReference type="ARBA" id="ARBA00022505"/>
    </source>
</evidence>
<feature type="region of interest" description="Disordered" evidence="11">
    <location>
        <begin position="1"/>
        <end position="34"/>
    </location>
</feature>
<evidence type="ECO:0000256" key="11">
    <source>
        <dbReference type="SAM" id="MobiDB-lite"/>
    </source>
</evidence>
<sequence>MSETNRGTVRAAHKPGSNGARSRASRTSHRPADTGANAPALALAPAVLGIALLILPLIALISRASWSTLWQDITSETARQALALSLGTGLTATALCVLLGVPLALVIARSGPRTSQLLRALVAVPLVLPPMVGGVALLFLFGRTSPIGQIIDQLWGVTLPFSTAAVVIAQAFVALPFLVLSVEGSLRTTGAAYERTAATLGAGRWMVLTRITLPLAAPGLIAGVILCFARAIGEFGATALFAGNAPGVTQTMPLAIYTAFNGAGSGREPAVALSLLLLVTAVLVLVSVRAWRPGALK</sequence>
<evidence type="ECO:0000256" key="6">
    <source>
        <dbReference type="ARBA" id="ARBA00022692"/>
    </source>
</evidence>
<comment type="caution">
    <text evidence="13">The sequence shown here is derived from an EMBL/GenBank/DDBJ whole genome shotgun (WGS) entry which is preliminary data.</text>
</comment>
<dbReference type="PANTHER" id="PTHR30183">
    <property type="entry name" value="MOLYBDENUM TRANSPORT SYSTEM PERMEASE PROTEIN MODB"/>
    <property type="match status" value="1"/>
</dbReference>
<evidence type="ECO:0000256" key="2">
    <source>
        <dbReference type="ARBA" id="ARBA00007069"/>
    </source>
</evidence>
<evidence type="ECO:0000256" key="8">
    <source>
        <dbReference type="ARBA" id="ARBA00023136"/>
    </source>
</evidence>
<gene>
    <name evidence="13" type="ORF">JOF28_001372</name>
</gene>
<dbReference type="InterPro" id="IPR011867">
    <property type="entry name" value="ModB_ABC"/>
</dbReference>
<evidence type="ECO:0000256" key="3">
    <source>
        <dbReference type="ARBA" id="ARBA00022448"/>
    </source>
</evidence>
<feature type="transmembrane region" description="Helical" evidence="9">
    <location>
        <begin position="211"/>
        <end position="232"/>
    </location>
</feature>